<dbReference type="Proteomes" id="UP000295192">
    <property type="component" value="Unassembled WGS sequence"/>
</dbReference>
<dbReference type="SMART" id="SM00516">
    <property type="entry name" value="SEC14"/>
    <property type="match status" value="1"/>
</dbReference>
<dbReference type="PRINTS" id="PR00180">
    <property type="entry name" value="CRETINALDHBP"/>
</dbReference>
<dbReference type="InterPro" id="IPR001251">
    <property type="entry name" value="CRAL-TRIO_dom"/>
</dbReference>
<dbReference type="Gene3D" id="1.20.5.1200">
    <property type="entry name" value="Alpha-tocopherol transfer"/>
    <property type="match status" value="1"/>
</dbReference>
<comment type="caution">
    <text evidence="2">The sequence shown here is derived from an EMBL/GenBank/DDBJ whole genome shotgun (WGS) entry which is preliminary data.</text>
</comment>
<organism evidence="2 3">
    <name type="scientific">Drosophila navojoa</name>
    <name type="common">Fruit fly</name>
    <dbReference type="NCBI Taxonomy" id="7232"/>
    <lineage>
        <taxon>Eukaryota</taxon>
        <taxon>Metazoa</taxon>
        <taxon>Ecdysozoa</taxon>
        <taxon>Arthropoda</taxon>
        <taxon>Hexapoda</taxon>
        <taxon>Insecta</taxon>
        <taxon>Pterygota</taxon>
        <taxon>Neoptera</taxon>
        <taxon>Endopterygota</taxon>
        <taxon>Diptera</taxon>
        <taxon>Brachycera</taxon>
        <taxon>Muscomorpha</taxon>
        <taxon>Ephydroidea</taxon>
        <taxon>Drosophilidae</taxon>
        <taxon>Drosophila</taxon>
    </lineage>
</organism>
<dbReference type="SUPFAM" id="SSF52087">
    <property type="entry name" value="CRAL/TRIO domain"/>
    <property type="match status" value="1"/>
</dbReference>
<evidence type="ECO:0000313" key="3">
    <source>
        <dbReference type="Proteomes" id="UP000295192"/>
    </source>
</evidence>
<keyword evidence="3" id="KW-1185">Reference proteome</keyword>
<dbReference type="PANTHER" id="PTHR10174">
    <property type="entry name" value="ALPHA-TOCOPHEROL TRANSFER PROTEIN-RELATED"/>
    <property type="match status" value="1"/>
</dbReference>
<dbReference type="Gene3D" id="1.10.8.20">
    <property type="entry name" value="N-terminal domain of phosphatidylinositol transfer protein sec14p"/>
    <property type="match status" value="1"/>
</dbReference>
<reference evidence="2 3" key="1">
    <citation type="journal article" date="2019" name="J. Hered.">
        <title>An Improved Genome Assembly for Drosophila navojoa, the Basal Species in the mojavensis Cluster.</title>
        <authorList>
            <person name="Vanderlinde T."/>
            <person name="Dupim E.G."/>
            <person name="Nazario-Yepiz N.O."/>
            <person name="Carvalho A.B."/>
        </authorList>
    </citation>
    <scope>NUCLEOTIDE SEQUENCE [LARGE SCALE GENOMIC DNA]</scope>
    <source>
        <strain evidence="2">Navoj_Jal97</strain>
        <tissue evidence="2">Whole organism</tissue>
    </source>
</reference>
<evidence type="ECO:0000259" key="1">
    <source>
        <dbReference type="PROSITE" id="PS50191"/>
    </source>
</evidence>
<dbReference type="SMART" id="SM01100">
    <property type="entry name" value="CRAL_TRIO_N"/>
    <property type="match status" value="1"/>
</dbReference>
<dbReference type="EMBL" id="LSRL02000031">
    <property type="protein sequence ID" value="TDG48575.1"/>
    <property type="molecule type" value="Genomic_DNA"/>
</dbReference>
<dbReference type="CDD" id="cd00170">
    <property type="entry name" value="SEC14"/>
    <property type="match status" value="1"/>
</dbReference>
<protein>
    <recommendedName>
        <fullName evidence="1">CRAL-TRIO domain-containing protein</fullName>
    </recommendedName>
</protein>
<name>A0A484BL67_DRONA</name>
<sequence>MGKAECISYDDNHVPYIDLGSARIRMEKEQAPDWALQKAQDELRELPGIKEQAIKELRELIQNEKHLTLPLDDEYMMMFLRPCHYYPESALKRLKNFYNMKSKYGIACENIVPSKLKNVFESEILNLLPNRDQHGRRILVLEAGKKWKPSKVPLVDLFRGIQLTVLGSMVEPFSQICGAVVIIDMEGLPLSHITQFTPSFAAMLLDYVQECICMRLKAVHIVNNSYIFNMLFAIFKPFIREKLRKRIFFHGKDWKALTSHIDASVLPPKYGGTATWELPPGPLLGEFFDCYSKDYEQADSYGYDEGYKMSKK</sequence>
<evidence type="ECO:0000313" key="2">
    <source>
        <dbReference type="EMBL" id="TDG48575.1"/>
    </source>
</evidence>
<dbReference type="GO" id="GO:0016020">
    <property type="term" value="C:membrane"/>
    <property type="evidence" value="ECO:0007669"/>
    <property type="project" value="TreeGrafter"/>
</dbReference>
<accession>A0A484BL67</accession>
<dbReference type="OMA" id="RMEKEPA"/>
<feature type="domain" description="CRAL-TRIO" evidence="1">
    <location>
        <begin position="112"/>
        <end position="278"/>
    </location>
</feature>
<dbReference type="PANTHER" id="PTHR10174:SF38">
    <property type="entry name" value="HL01515P"/>
    <property type="match status" value="1"/>
</dbReference>
<dbReference type="OrthoDB" id="75724at2759"/>
<dbReference type="Gene3D" id="3.40.525.10">
    <property type="entry name" value="CRAL-TRIO lipid binding domain"/>
    <property type="match status" value="1"/>
</dbReference>
<dbReference type="AlphaFoldDB" id="A0A484BL67"/>
<proteinExistence type="predicted"/>
<gene>
    <name evidence="2" type="ORF">AWZ03_004904</name>
</gene>
<dbReference type="PROSITE" id="PS50191">
    <property type="entry name" value="CRAL_TRIO"/>
    <property type="match status" value="1"/>
</dbReference>
<dbReference type="GO" id="GO:1902936">
    <property type="term" value="F:phosphatidylinositol bisphosphate binding"/>
    <property type="evidence" value="ECO:0007669"/>
    <property type="project" value="TreeGrafter"/>
</dbReference>
<dbReference type="Pfam" id="PF00650">
    <property type="entry name" value="CRAL_TRIO"/>
    <property type="match status" value="1"/>
</dbReference>
<dbReference type="InterPro" id="IPR011074">
    <property type="entry name" value="CRAL/TRIO_N_dom"/>
</dbReference>
<dbReference type="SUPFAM" id="SSF46938">
    <property type="entry name" value="CRAL/TRIO N-terminal domain"/>
    <property type="match status" value="1"/>
</dbReference>
<dbReference type="InterPro" id="IPR036273">
    <property type="entry name" value="CRAL/TRIO_N_dom_sf"/>
</dbReference>
<dbReference type="InterPro" id="IPR036865">
    <property type="entry name" value="CRAL-TRIO_dom_sf"/>
</dbReference>